<accession>A0A226F4R5</accession>
<dbReference type="InterPro" id="IPR001314">
    <property type="entry name" value="Peptidase_S1A"/>
</dbReference>
<dbReference type="STRING" id="158441.A0A226F4R5"/>
<dbReference type="PRINTS" id="PR00722">
    <property type="entry name" value="CHYMOTRYPSIN"/>
</dbReference>
<dbReference type="AlphaFoldDB" id="A0A226F4R5"/>
<keyword evidence="9" id="KW-1185">Reference proteome</keyword>
<comment type="caution">
    <text evidence="8">The sequence shown here is derived from an EMBL/GenBank/DDBJ whole genome shotgun (WGS) entry which is preliminary data.</text>
</comment>
<feature type="signal peptide" evidence="6">
    <location>
        <begin position="1"/>
        <end position="24"/>
    </location>
</feature>
<gene>
    <name evidence="8" type="ORF">Fcan01_03325</name>
</gene>
<reference evidence="8 9" key="1">
    <citation type="submission" date="2015-12" db="EMBL/GenBank/DDBJ databases">
        <title>The genome of Folsomia candida.</title>
        <authorList>
            <person name="Faddeeva A."/>
            <person name="Derks M.F."/>
            <person name="Anvar Y."/>
            <person name="Smit S."/>
            <person name="Van Straalen N."/>
            <person name="Roelofs D."/>
        </authorList>
    </citation>
    <scope>NUCLEOTIDE SEQUENCE [LARGE SCALE GENOMIC DNA]</scope>
    <source>
        <strain evidence="8 9">VU population</strain>
        <tissue evidence="8">Whole body</tissue>
    </source>
</reference>
<dbReference type="SUPFAM" id="SSF50494">
    <property type="entry name" value="Trypsin-like serine proteases"/>
    <property type="match status" value="1"/>
</dbReference>
<proteinExistence type="predicted"/>
<keyword evidence="1 5" id="KW-0645">Protease</keyword>
<dbReference type="PANTHER" id="PTHR24258">
    <property type="entry name" value="SERINE PROTEASE-RELATED"/>
    <property type="match status" value="1"/>
</dbReference>
<protein>
    <submittedName>
        <fullName evidence="8">Mite allergen Eur m 3</fullName>
    </submittedName>
</protein>
<evidence type="ECO:0000256" key="5">
    <source>
        <dbReference type="RuleBase" id="RU363034"/>
    </source>
</evidence>
<dbReference type="EMBL" id="LNIX01000001">
    <property type="protein sequence ID" value="OXA63906.1"/>
    <property type="molecule type" value="Genomic_DNA"/>
</dbReference>
<dbReference type="InterPro" id="IPR009003">
    <property type="entry name" value="Peptidase_S1_PA"/>
</dbReference>
<dbReference type="Proteomes" id="UP000198287">
    <property type="component" value="Unassembled WGS sequence"/>
</dbReference>
<keyword evidence="4" id="KW-1015">Disulfide bond</keyword>
<name>A0A226F4R5_FOLCA</name>
<evidence type="ECO:0000256" key="3">
    <source>
        <dbReference type="ARBA" id="ARBA00022825"/>
    </source>
</evidence>
<keyword evidence="3 5" id="KW-0720">Serine protease</keyword>
<dbReference type="FunFam" id="2.40.10.10:FF:000034">
    <property type="entry name" value="Eupolytin"/>
    <property type="match status" value="1"/>
</dbReference>
<dbReference type="PROSITE" id="PS50240">
    <property type="entry name" value="TRYPSIN_DOM"/>
    <property type="match status" value="1"/>
</dbReference>
<evidence type="ECO:0000256" key="6">
    <source>
        <dbReference type="SAM" id="SignalP"/>
    </source>
</evidence>
<dbReference type="CDD" id="cd00190">
    <property type="entry name" value="Tryp_SPc"/>
    <property type="match status" value="1"/>
</dbReference>
<evidence type="ECO:0000259" key="7">
    <source>
        <dbReference type="PROSITE" id="PS50240"/>
    </source>
</evidence>
<dbReference type="PROSITE" id="PS00134">
    <property type="entry name" value="TRYPSIN_HIS"/>
    <property type="match status" value="1"/>
</dbReference>
<keyword evidence="2 5" id="KW-0378">Hydrolase</keyword>
<evidence type="ECO:0000256" key="4">
    <source>
        <dbReference type="ARBA" id="ARBA00023157"/>
    </source>
</evidence>
<keyword evidence="6" id="KW-0732">Signal</keyword>
<dbReference type="OrthoDB" id="10002959at2759"/>
<dbReference type="GO" id="GO:0004252">
    <property type="term" value="F:serine-type endopeptidase activity"/>
    <property type="evidence" value="ECO:0007669"/>
    <property type="project" value="InterPro"/>
</dbReference>
<feature type="chain" id="PRO_5012872561" evidence="6">
    <location>
        <begin position="25"/>
        <end position="286"/>
    </location>
</feature>
<dbReference type="InterPro" id="IPR001254">
    <property type="entry name" value="Trypsin_dom"/>
</dbReference>
<dbReference type="GO" id="GO:0006508">
    <property type="term" value="P:proteolysis"/>
    <property type="evidence" value="ECO:0007669"/>
    <property type="project" value="UniProtKB-KW"/>
</dbReference>
<organism evidence="8 9">
    <name type="scientific">Folsomia candida</name>
    <name type="common">Springtail</name>
    <dbReference type="NCBI Taxonomy" id="158441"/>
    <lineage>
        <taxon>Eukaryota</taxon>
        <taxon>Metazoa</taxon>
        <taxon>Ecdysozoa</taxon>
        <taxon>Arthropoda</taxon>
        <taxon>Hexapoda</taxon>
        <taxon>Collembola</taxon>
        <taxon>Entomobryomorpha</taxon>
        <taxon>Isotomoidea</taxon>
        <taxon>Isotomidae</taxon>
        <taxon>Proisotominae</taxon>
        <taxon>Folsomia</taxon>
    </lineage>
</organism>
<dbReference type="InterPro" id="IPR043504">
    <property type="entry name" value="Peptidase_S1_PA_chymotrypsin"/>
</dbReference>
<dbReference type="SMART" id="SM00020">
    <property type="entry name" value="Tryp_SPc"/>
    <property type="match status" value="1"/>
</dbReference>
<dbReference type="InterPro" id="IPR018114">
    <property type="entry name" value="TRYPSIN_HIS"/>
</dbReference>
<evidence type="ECO:0000313" key="9">
    <source>
        <dbReference type="Proteomes" id="UP000198287"/>
    </source>
</evidence>
<sequence length="286" mass="30761">MLSILKISAISFLVGFYVIEGILGDTHNVTNFPSSSTEKSTSTISSNPTNFTNPNKILGGDRAQVGQFPHQVAMLKGSFQFCGGSLISTRHVLTAAHCTTGQYAGDITVRVGSINSQYEGVVIQVAYIIIHPQFNRAITDYDLSILVLQEPVLLSGDITPVRLPSIFNSRLTVGTVCQVSGWGATEDGGPTTPHLMYIDLAIVSWEYCKEKHETLTENMICAGGEYNMDACQGDSGSPLVLKSDSFSKVQVGIVSWGNGCGQYGVPGIYTDVGRFSGWITQQMLSS</sequence>
<feature type="domain" description="Peptidase S1" evidence="7">
    <location>
        <begin position="57"/>
        <end position="284"/>
    </location>
</feature>
<dbReference type="Pfam" id="PF00089">
    <property type="entry name" value="Trypsin"/>
    <property type="match status" value="1"/>
</dbReference>
<evidence type="ECO:0000256" key="2">
    <source>
        <dbReference type="ARBA" id="ARBA00022801"/>
    </source>
</evidence>
<dbReference type="InterPro" id="IPR033116">
    <property type="entry name" value="TRYPSIN_SER"/>
</dbReference>
<dbReference type="PANTHER" id="PTHR24258:SF116">
    <property type="entry name" value="FI16631P1-RELATED"/>
    <property type="match status" value="1"/>
</dbReference>
<dbReference type="Gene3D" id="2.40.10.10">
    <property type="entry name" value="Trypsin-like serine proteases"/>
    <property type="match status" value="1"/>
</dbReference>
<evidence type="ECO:0000256" key="1">
    <source>
        <dbReference type="ARBA" id="ARBA00022670"/>
    </source>
</evidence>
<dbReference type="PROSITE" id="PS00135">
    <property type="entry name" value="TRYPSIN_SER"/>
    <property type="match status" value="1"/>
</dbReference>
<evidence type="ECO:0000313" key="8">
    <source>
        <dbReference type="EMBL" id="OXA63906.1"/>
    </source>
</evidence>